<accession>A0A8D2L4V9</accession>
<dbReference type="PROSITE" id="PS50067">
    <property type="entry name" value="KINESIN_MOTOR_2"/>
    <property type="match status" value="1"/>
</dbReference>
<dbReference type="Ensembl" id="ENSVKKT00000017269.1">
    <property type="protein sequence ID" value="ENSVKKP00000016847.1"/>
    <property type="gene ID" value="ENSVKKG00000011519.1"/>
</dbReference>
<evidence type="ECO:0000256" key="2">
    <source>
        <dbReference type="ARBA" id="ARBA00022840"/>
    </source>
</evidence>
<dbReference type="GO" id="GO:0007018">
    <property type="term" value="P:microtubule-based movement"/>
    <property type="evidence" value="ECO:0007669"/>
    <property type="project" value="InterPro"/>
</dbReference>
<reference evidence="5" key="1">
    <citation type="submission" date="2025-08" db="UniProtKB">
        <authorList>
            <consortium name="Ensembl"/>
        </authorList>
    </citation>
    <scope>IDENTIFICATION</scope>
</reference>
<dbReference type="GO" id="GO:0005524">
    <property type="term" value="F:ATP binding"/>
    <property type="evidence" value="ECO:0007669"/>
    <property type="project" value="UniProtKB-KW"/>
</dbReference>
<evidence type="ECO:0000256" key="1">
    <source>
        <dbReference type="ARBA" id="ARBA00022741"/>
    </source>
</evidence>
<dbReference type="Proteomes" id="UP000694545">
    <property type="component" value="Unplaced"/>
</dbReference>
<organism evidence="5 6">
    <name type="scientific">Varanus komodoensis</name>
    <name type="common">Komodo dragon</name>
    <dbReference type="NCBI Taxonomy" id="61221"/>
    <lineage>
        <taxon>Eukaryota</taxon>
        <taxon>Metazoa</taxon>
        <taxon>Chordata</taxon>
        <taxon>Craniata</taxon>
        <taxon>Vertebrata</taxon>
        <taxon>Euteleostomi</taxon>
        <taxon>Lepidosauria</taxon>
        <taxon>Squamata</taxon>
        <taxon>Bifurcata</taxon>
        <taxon>Unidentata</taxon>
        <taxon>Episquamata</taxon>
        <taxon>Toxicofera</taxon>
        <taxon>Anguimorpha</taxon>
        <taxon>Paleoanguimorpha</taxon>
        <taxon>Varanoidea</taxon>
        <taxon>Varanidae</taxon>
        <taxon>Varanus</taxon>
    </lineage>
</organism>
<evidence type="ECO:0000259" key="4">
    <source>
        <dbReference type="PROSITE" id="PS50067"/>
    </source>
</evidence>
<sequence>MCANAKRVTAFARVKPTAEFPQDMIKIGADNKTIEVYIEKDCSEGVVNNKQTDWSFKLDGILHNASQDVVYDAVARDLVSRGLNGYNG</sequence>
<evidence type="ECO:0000256" key="3">
    <source>
        <dbReference type="PROSITE-ProRule" id="PRU00283"/>
    </source>
</evidence>
<evidence type="ECO:0000313" key="6">
    <source>
        <dbReference type="Proteomes" id="UP000694545"/>
    </source>
</evidence>
<proteinExistence type="inferred from homology"/>
<keyword evidence="6" id="KW-1185">Reference proteome</keyword>
<dbReference type="InterPro" id="IPR027417">
    <property type="entry name" value="P-loop_NTPase"/>
</dbReference>
<comment type="similarity">
    <text evidence="3">Belongs to the TRAFAC class myosin-kinesin ATPase superfamily. Kinesin family.</text>
</comment>
<evidence type="ECO:0000313" key="5">
    <source>
        <dbReference type="Ensembl" id="ENSVKKP00000016847.1"/>
    </source>
</evidence>
<keyword evidence="1" id="KW-0547">Nucleotide-binding</keyword>
<feature type="domain" description="Kinesin motor" evidence="4">
    <location>
        <begin position="7"/>
        <end position="88"/>
    </location>
</feature>
<dbReference type="OMA" id="AMCISSK"/>
<dbReference type="AlphaFoldDB" id="A0A8D2L4V9"/>
<dbReference type="InterPro" id="IPR036961">
    <property type="entry name" value="Kinesin_motor_dom_sf"/>
</dbReference>
<comment type="caution">
    <text evidence="3">Lacks conserved residue(s) required for the propagation of feature annotation.</text>
</comment>
<keyword evidence="2" id="KW-0067">ATP-binding</keyword>
<dbReference type="GO" id="GO:0003777">
    <property type="term" value="F:microtubule motor activity"/>
    <property type="evidence" value="ECO:0007669"/>
    <property type="project" value="InterPro"/>
</dbReference>
<dbReference type="SUPFAM" id="SSF52540">
    <property type="entry name" value="P-loop containing nucleoside triphosphate hydrolases"/>
    <property type="match status" value="1"/>
</dbReference>
<protein>
    <recommendedName>
        <fullName evidence="4">Kinesin motor domain-containing protein</fullName>
    </recommendedName>
</protein>
<name>A0A8D2L4V9_VARKO</name>
<dbReference type="GO" id="GO:0008017">
    <property type="term" value="F:microtubule binding"/>
    <property type="evidence" value="ECO:0007669"/>
    <property type="project" value="InterPro"/>
</dbReference>
<dbReference type="InterPro" id="IPR001752">
    <property type="entry name" value="Kinesin_motor_dom"/>
</dbReference>
<dbReference type="Gene3D" id="3.40.850.10">
    <property type="entry name" value="Kinesin motor domain"/>
    <property type="match status" value="1"/>
</dbReference>
<reference evidence="5" key="2">
    <citation type="submission" date="2025-09" db="UniProtKB">
        <authorList>
            <consortium name="Ensembl"/>
        </authorList>
    </citation>
    <scope>IDENTIFICATION</scope>
</reference>